<accession>H1Z2K2</accession>
<dbReference type="InterPro" id="IPR038770">
    <property type="entry name" value="Na+/solute_symporter_sf"/>
</dbReference>
<evidence type="ECO:0000313" key="12">
    <source>
        <dbReference type="Proteomes" id="UP000005741"/>
    </source>
</evidence>
<dbReference type="Pfam" id="PF00999">
    <property type="entry name" value="Na_H_Exchanger"/>
    <property type="match status" value="1"/>
</dbReference>
<feature type="transmembrane region" description="Helical" evidence="9">
    <location>
        <begin position="270"/>
        <end position="288"/>
    </location>
</feature>
<dbReference type="GO" id="GO:0015297">
    <property type="term" value="F:antiporter activity"/>
    <property type="evidence" value="ECO:0007669"/>
    <property type="project" value="UniProtKB-KW"/>
</dbReference>
<evidence type="ECO:0000256" key="9">
    <source>
        <dbReference type="SAM" id="Phobius"/>
    </source>
</evidence>
<feature type="transmembrane region" description="Helical" evidence="9">
    <location>
        <begin position="329"/>
        <end position="350"/>
    </location>
</feature>
<evidence type="ECO:0000256" key="1">
    <source>
        <dbReference type="ARBA" id="ARBA00004651"/>
    </source>
</evidence>
<dbReference type="Gene3D" id="1.20.1530.20">
    <property type="match status" value="1"/>
</dbReference>
<dbReference type="EMBL" id="CM001436">
    <property type="protein sequence ID" value="EHQ35528.1"/>
    <property type="molecule type" value="Genomic_DNA"/>
</dbReference>
<feature type="transmembrane region" description="Helical" evidence="9">
    <location>
        <begin position="31"/>
        <end position="48"/>
    </location>
</feature>
<keyword evidence="6 9" id="KW-1133">Transmembrane helix</keyword>
<feature type="transmembrane region" description="Helical" evidence="9">
    <location>
        <begin position="216"/>
        <end position="236"/>
    </location>
</feature>
<feature type="transmembrane region" description="Helical" evidence="9">
    <location>
        <begin position="362"/>
        <end position="380"/>
    </location>
</feature>
<keyword evidence="5 9" id="KW-0812">Transmembrane</keyword>
<keyword evidence="8 9" id="KW-0472">Membrane</keyword>
<dbReference type="InParanoid" id="H1Z2K2"/>
<sequence>MSSELIYIGLGLIIGLGISMQWLAKIFRIPGILLLLPAGMIAGPVLGLVKPQEIFGDALFPLVTIGVGILLLKGGLELRLNNLQSGVSRSVWRLVTSGAVLTLAIGTAAALLLLNVPFPLAFLLSALLVVSGPTVVGPILSFARPKEPVGTVLQWEGIIIDPIGAALAVAAISFITAENPNPFLDIFLTMAVGVILGIAAALSYTYADRTRNIPKGLSGLIALMLGIVVITVGELIFSEAGLFAALTMGFVIANQRLTPFGSIRVLTETLEPLIIGILFIMLAAMVDLSAMGEYLLPALALVAVYVLIARPLVAFLATHGLGYSRAQRIFIGALHPRGIVAAATASLFALNLTEVGVDFPGMVPIVFIVILSTVVIYGLGTPVLSRVLNISDPEPTGIAIYGEQRWALDLASALHSAGATVMLLAPGSKRLQSVADSGKIPFESYTGSLVDLGDEEILNDAHFFKMKIAWLLIASSNKDSIGSAEDAFIDSVGPENMIIFGTERDMQDRRVFEGKIDILTKTPYGLFGRMEDELLEMLENGYSFRAIDSREQPKDGGTPEGTKPFMRVNSDGTLAVPGSDSRLGDGEFLIIIAQKIESA</sequence>
<proteinExistence type="predicted"/>
<evidence type="ECO:0000256" key="5">
    <source>
        <dbReference type="ARBA" id="ARBA00022692"/>
    </source>
</evidence>
<dbReference type="OrthoDB" id="11709at2157"/>
<dbReference type="GO" id="GO:0005886">
    <property type="term" value="C:plasma membrane"/>
    <property type="evidence" value="ECO:0007669"/>
    <property type="project" value="UniProtKB-SubCell"/>
</dbReference>
<reference evidence="11 12" key="1">
    <citation type="submission" date="2011-10" db="EMBL/GenBank/DDBJ databases">
        <title>The Improved High-Quality Draft genome of Methanoplanus limicola DSM 2279.</title>
        <authorList>
            <consortium name="US DOE Joint Genome Institute (JGI-PGF)"/>
            <person name="Lucas S."/>
            <person name="Copeland A."/>
            <person name="Lapidus A."/>
            <person name="Glavina del Rio T."/>
            <person name="Dalin E."/>
            <person name="Tice H."/>
            <person name="Bruce D."/>
            <person name="Goodwin L."/>
            <person name="Pitluck S."/>
            <person name="Peters L."/>
            <person name="Mikhailova N."/>
            <person name="Lu M."/>
            <person name="Kyrpides N."/>
            <person name="Mavromatis K."/>
            <person name="Ivanova N."/>
            <person name="Markowitz V."/>
            <person name="Cheng J.-F."/>
            <person name="Hugenholtz P."/>
            <person name="Woyke T."/>
            <person name="Wu D."/>
            <person name="Wirth R."/>
            <person name="Brambilla E.-M."/>
            <person name="Klenk H.-P."/>
            <person name="Eisen J.A."/>
        </authorList>
    </citation>
    <scope>NUCLEOTIDE SEQUENCE [LARGE SCALE GENOMIC DNA]</scope>
    <source>
        <strain evidence="11 12">DSM 2279</strain>
    </source>
</reference>
<evidence type="ECO:0000256" key="6">
    <source>
        <dbReference type="ARBA" id="ARBA00022989"/>
    </source>
</evidence>
<evidence type="ECO:0000256" key="8">
    <source>
        <dbReference type="ARBA" id="ARBA00023136"/>
    </source>
</evidence>
<feature type="transmembrane region" description="Helical" evidence="9">
    <location>
        <begin position="6"/>
        <end position="24"/>
    </location>
</feature>
<dbReference type="InterPro" id="IPR006153">
    <property type="entry name" value="Cation/H_exchanger_TM"/>
</dbReference>
<feature type="transmembrane region" description="Helical" evidence="9">
    <location>
        <begin position="183"/>
        <end position="204"/>
    </location>
</feature>
<feature type="transmembrane region" description="Helical" evidence="9">
    <location>
        <begin position="155"/>
        <end position="177"/>
    </location>
</feature>
<evidence type="ECO:0000256" key="3">
    <source>
        <dbReference type="ARBA" id="ARBA00022449"/>
    </source>
</evidence>
<feature type="transmembrane region" description="Helical" evidence="9">
    <location>
        <begin position="92"/>
        <end position="114"/>
    </location>
</feature>
<feature type="transmembrane region" description="Helical" evidence="9">
    <location>
        <begin position="54"/>
        <end position="72"/>
    </location>
</feature>
<keyword evidence="12" id="KW-1185">Reference proteome</keyword>
<feature type="transmembrane region" description="Helical" evidence="9">
    <location>
        <begin position="120"/>
        <end position="143"/>
    </location>
</feature>
<evidence type="ECO:0000259" key="10">
    <source>
        <dbReference type="Pfam" id="PF00999"/>
    </source>
</evidence>
<evidence type="ECO:0000256" key="4">
    <source>
        <dbReference type="ARBA" id="ARBA00022475"/>
    </source>
</evidence>
<feature type="domain" description="Cation/H+ exchanger transmembrane" evidence="10">
    <location>
        <begin position="21"/>
        <end position="384"/>
    </location>
</feature>
<dbReference type="Proteomes" id="UP000005741">
    <property type="component" value="Chromosome"/>
</dbReference>
<keyword evidence="2" id="KW-0813">Transport</keyword>
<dbReference type="PANTHER" id="PTHR32507:SF0">
    <property type="entry name" value="NA(+)_H(+) ANTIPORTER 2-RELATED"/>
    <property type="match status" value="1"/>
</dbReference>
<dbReference type="FunCoup" id="H1Z2K2">
    <property type="interactions" value="20"/>
</dbReference>
<evidence type="ECO:0000256" key="7">
    <source>
        <dbReference type="ARBA" id="ARBA00023065"/>
    </source>
</evidence>
<name>H1Z2K2_9EURY</name>
<dbReference type="GO" id="GO:1902600">
    <property type="term" value="P:proton transmembrane transport"/>
    <property type="evidence" value="ECO:0007669"/>
    <property type="project" value="InterPro"/>
</dbReference>
<dbReference type="RefSeq" id="WP_004077283.1">
    <property type="nucleotide sequence ID" value="NZ_CM001436.1"/>
</dbReference>
<feature type="transmembrane region" description="Helical" evidence="9">
    <location>
        <begin position="294"/>
        <end position="317"/>
    </location>
</feature>
<dbReference type="PATRIC" id="fig|937775.9.peg.1614"/>
<keyword evidence="4" id="KW-1003">Cell membrane</keyword>
<dbReference type="AlphaFoldDB" id="H1Z2K2"/>
<dbReference type="HOGENOM" id="CLU_005912_10_1_2"/>
<gene>
    <name evidence="11" type="ORF">Metlim_1425</name>
</gene>
<keyword evidence="3" id="KW-0050">Antiport</keyword>
<evidence type="ECO:0000313" key="11">
    <source>
        <dbReference type="EMBL" id="EHQ35528.1"/>
    </source>
</evidence>
<keyword evidence="7" id="KW-0406">Ion transport</keyword>
<organism evidence="11 12">
    <name type="scientific">Methanoplanus limicola DSM 2279</name>
    <dbReference type="NCBI Taxonomy" id="937775"/>
    <lineage>
        <taxon>Archaea</taxon>
        <taxon>Methanobacteriati</taxon>
        <taxon>Methanobacteriota</taxon>
        <taxon>Stenosarchaea group</taxon>
        <taxon>Methanomicrobia</taxon>
        <taxon>Methanomicrobiales</taxon>
        <taxon>Methanomicrobiaceae</taxon>
        <taxon>Methanoplanus</taxon>
    </lineage>
</organism>
<comment type="subcellular location">
    <subcellularLocation>
        <location evidence="1">Cell membrane</location>
        <topology evidence="1">Multi-pass membrane protein</topology>
    </subcellularLocation>
</comment>
<evidence type="ECO:0000256" key="2">
    <source>
        <dbReference type="ARBA" id="ARBA00022448"/>
    </source>
</evidence>
<dbReference type="PANTHER" id="PTHR32507">
    <property type="entry name" value="NA(+)/H(+) ANTIPORTER 1"/>
    <property type="match status" value="1"/>
</dbReference>
<protein>
    <submittedName>
        <fullName evidence="11">Sodium/proton antiporter, CPA1 family</fullName>
    </submittedName>
</protein>
<dbReference type="STRING" id="937775.Metlim_1425"/>